<feature type="compositionally biased region" description="Polar residues" evidence="1">
    <location>
        <begin position="2464"/>
        <end position="2484"/>
    </location>
</feature>
<feature type="compositionally biased region" description="Polar residues" evidence="1">
    <location>
        <begin position="869"/>
        <end position="887"/>
    </location>
</feature>
<sequence>MPITQENAVLYLTLLQDWLEDNAVEENPGPEKTMCLAAIQKLKEYIQFNFTLDESFSGYNQSALDMDICTVYLTKDGEDDDALGLTFGNIPIFGHCGDKRRSGKKRRIQNGPVLDVGCIWITDVRKQSKASRCGQMKLRDEILSLNGQLMVGVDVSGASYLAEQCWNGGFIYLIMLRRIKRKAPLPPSNGGHHSSASEPKAGPSSHQSIRPTQNGKRTRKFGVISRTIKDEKEINENQETVQENGHHTFMEVETSHPPEKEAITGNDGSNNRESESTEDDALHSYNPSGGVMSESRSGDQPSQDGCCIWKMHMLKGSDGLGIQITGGRGSKKSPHGIIVAHVEEGGSTDRDGRLKAGDELLMINGQSLVGLSHQEAVAILRSTMGIVQLVVASRESSNVDFCKYPSTSLPDLVSAATSEHMAPSTDDKENEEPDREEGKDHGTSPSHQAAVSPADKVHEEGCSEVTKGICRSPTLGLLKYRSRSQGSGTRLESVGEDDELTVASGDFYGDNGNKIPRGGRKHSLPQQLDAVGSRQDFNIVKKTTRSLSAAQVESPWRLAQPSIISNIVLMKGQGKGLGFSIVGGQDSARGRMGIFVKTIFSNGAAAADGRLKEGDEILEVNGESLQGLTHQEAIQTFKQLKKGVVTLTVRTRLRSPSLTPCPTPTMMSRSNSPNSNISLGASVHGSEDGDSSSVCRKGPGPKDRIIMEVTLNKEPGVGLGIGVCCLTLENTSPGIYIHSLAPGSVAKMDGRLSRGDQILEADSVSLRHAALSEAYAILSECGPGPVSLIISRHPNPKVSEQEMDEAITRTTHRESKDPSHVLGLHLKNPSASKLKQGEGSASLSWTMKRFLEPASRGSVGSEAELSQYFSQDAPSHSSLSDTVLTGSSDEEQTRLASGNNSLDDNIVPPGTATSKECVAKTERPIQASHRNGNVPSLCNRSIVSARQSSLNSSPQSIRSPLLRQRRITCYDDELGSEDDDLNRREDGIYKVHFKENADEDSGIVMTPSSLEVEEEIQDQDFPLRCVGETETSLCGSSVESEDVAVEQMVDSPFCAIKSFEYSSRAEVRPSSLGITEFSEGLIETKRSPKLEHKAITRVKSMMSIECPNSPKTKSEENNGSPAKPVKSVALAKMEGTDHPGKNSTETVHLLCSEYESVGLDLEIKESPLSVLITGLRPGGEAEKESMGKLTAGDEIISINGVRLSQMSYQETCDFIQCLPSSVTLEVRKTLSAVDRLSHIIMAAGNDLKIPGLQEEMKKNCPQSPQNQRSHYGKNDFIVSDPSLSSPSIGVNNVETKCERTNQCPTAAQCGKNPVTNIDDIVDELDYIGMNSQDSLSMGESETIDDTEASIISDQADSVDTQTEETSGELGSGLKSLPDGPNHPGNCLEFSLLDSLSMDKKFVVNKTCLGNYSHNFNNLTEDDFSLSDQVISISAGIPASMYGTAEESDSESLLEMPSDSTSDMISSLQNHSCVSEFQNTTDSEDESIEICCTVQKGTYEVHTSYGNVQICPEKNLPKVPNLHDEACLADEKMFTGFSHCPTSEDVEIIQNALDINHSGVSSSKSLLNNELPLSQSNKESLYVINEPGALPTKDLMALEVQGNAVDILGCANVPVCGDTGDKCSLDVLNYVDNVTTVQETRNFQGEKIHEGENNNSQINIKPNGSHLPSSAKTSTGPTSGFSGSRFNVKSIEEKREHLSDAKSLNSPTTRNCGTDKPNGPLSKLHSEAKTTLRSSLDTLRTPVTKPGPKLKGLTIKSRNRADLAKGYSGKTEGHDSCKPLPQPSPKLLPKRASMSESSASAKDHAARSSIKTSANIHGNSSKNNKTSSHLIGKVGMCTSGCSVEDGKSDSDHKATNMARPGPSKPVTKTDNGSSEHTNNLTILKGDSQAEMSTAEMDNHDLQRTFIEVKLSSSLPHSLVLSPKGHDDALSSDCSGTVYISPKITEKSVVCTPVTRTYSMPAQLPIFIENEVIPTNGESSEDNLISRRSGGGILDCISHGKWLETPNTNCLVEGDFQNKNLLQTPKPPTDDGPVSIARCTLRSEILRNFKRSYYYELNWSHDPLSSLTVKQRIKSFENLAHFDKAVMKVIDTNNTHLSSKPPLCRRSSGSVPSASSPHDASRILRRSLSSCCDNQRETPLPVQIISSLPGVALIVADSNIDDNIKQSNLCGENKAEETEVLSQTQVRKSRASSNHIRPSSVSRSKLRELRALSMPDLDKLCTEDFTVEPKSPQFKTELEIIPTRTSDSGEVCAPVTSRLSNGNLTGDVCAPVTSRLSNGNLTGDICAPVTSRLSNDSLLNSMSRTTSELDQWKPDRTLSRKSWAISLEQLLVSTKDQQKLQSVLTSVSSRSDIISLIREVKTQRERKEDVYFVVLNKEEGAGLGFSIAGGIDLEQKSVTVHRVFSKAEHCQEAIIEKGDRILSINGCSLQGSAHGDALNALHRAKMHKEAVVVIMKEEDGERNSRPDNSISSRRRTTSGMGVTTTMQSGSTVDLTGAVCVELQKTSAGLGFSLDGGKASIYGDRPLFIKRIFKGGAAEQAGKIEAGDEIIAIGGKHLTGLMHYDAWNIIKAVPEGPVKLLIRKHRTAV</sequence>
<feature type="compositionally biased region" description="Low complexity" evidence="1">
    <location>
        <begin position="2105"/>
        <end position="2114"/>
    </location>
</feature>
<reference evidence="3" key="1">
    <citation type="thesis" date="2020" institute="ProQuest LLC" country="789 East Eisenhower Parkway, Ann Arbor, MI, USA">
        <title>Comparative Genomics and Chromosome Evolution.</title>
        <authorList>
            <person name="Mudd A.B."/>
        </authorList>
    </citation>
    <scope>NUCLEOTIDE SEQUENCE</scope>
    <source>
        <strain evidence="3">Female2</strain>
        <tissue evidence="3">Blood</tissue>
    </source>
</reference>
<feature type="compositionally biased region" description="Polar residues" evidence="1">
    <location>
        <begin position="1652"/>
        <end position="1671"/>
    </location>
</feature>
<dbReference type="CDD" id="cd06760">
    <property type="entry name" value="PDZ4_PDZD2-PDZ2_hPro-IL-16-like"/>
    <property type="match status" value="1"/>
</dbReference>
<feature type="region of interest" description="Disordered" evidence="1">
    <location>
        <begin position="2454"/>
        <end position="2484"/>
    </location>
</feature>
<feature type="compositionally biased region" description="Basic and acidic residues" evidence="1">
    <location>
        <begin position="244"/>
        <end position="262"/>
    </location>
</feature>
<dbReference type="Pfam" id="PF00595">
    <property type="entry name" value="PDZ"/>
    <property type="match status" value="5"/>
</dbReference>
<evidence type="ECO:0000313" key="3">
    <source>
        <dbReference type="EMBL" id="KAG8456801.1"/>
    </source>
</evidence>
<feature type="region of interest" description="Disordered" evidence="1">
    <location>
        <begin position="2181"/>
        <end position="2201"/>
    </location>
</feature>
<feature type="region of interest" description="Disordered" evidence="1">
    <location>
        <begin position="1643"/>
        <end position="1827"/>
    </location>
</feature>
<name>A0A8T2KQE9_9PIPI</name>
<feature type="compositionally biased region" description="Polar residues" evidence="1">
    <location>
        <begin position="1808"/>
        <end position="1827"/>
    </location>
</feature>
<dbReference type="CDD" id="cd06762">
    <property type="entry name" value="PDZ6_PDZD2-PDZ3_hPro-IL-16-like"/>
    <property type="match status" value="1"/>
</dbReference>
<organism evidence="3 4">
    <name type="scientific">Hymenochirus boettgeri</name>
    <name type="common">Congo dwarf clawed frog</name>
    <dbReference type="NCBI Taxonomy" id="247094"/>
    <lineage>
        <taxon>Eukaryota</taxon>
        <taxon>Metazoa</taxon>
        <taxon>Chordata</taxon>
        <taxon>Craniata</taxon>
        <taxon>Vertebrata</taxon>
        <taxon>Euteleostomi</taxon>
        <taxon>Amphibia</taxon>
        <taxon>Batrachia</taxon>
        <taxon>Anura</taxon>
        <taxon>Pipoidea</taxon>
        <taxon>Pipidae</taxon>
        <taxon>Pipinae</taxon>
        <taxon>Hymenochirus</taxon>
    </lineage>
</organism>
<feature type="domain" description="PDZ" evidence="2">
    <location>
        <begin position="1146"/>
        <end position="1230"/>
    </location>
</feature>
<dbReference type="CDD" id="cd23061">
    <property type="entry name" value="PDZ1_PDZD2-like"/>
    <property type="match status" value="1"/>
</dbReference>
<feature type="compositionally biased region" description="Polar residues" evidence="1">
    <location>
        <begin position="655"/>
        <end position="679"/>
    </location>
</feature>
<evidence type="ECO:0000256" key="1">
    <source>
        <dbReference type="SAM" id="MobiDB-lite"/>
    </source>
</evidence>
<dbReference type="FunFam" id="2.30.42.10:FF:000127">
    <property type="entry name" value="Pro-interleukin-16"/>
    <property type="match status" value="1"/>
</dbReference>
<dbReference type="InterPro" id="IPR041489">
    <property type="entry name" value="PDZ_6"/>
</dbReference>
<feature type="region of interest" description="Disordered" evidence="1">
    <location>
        <begin position="2096"/>
        <end position="2117"/>
    </location>
</feature>
<gene>
    <name evidence="3" type="ORF">GDO86_002549</name>
</gene>
<evidence type="ECO:0000259" key="2">
    <source>
        <dbReference type="PROSITE" id="PS50106"/>
    </source>
</evidence>
<feature type="compositionally biased region" description="Polar residues" evidence="1">
    <location>
        <begin position="294"/>
        <end position="303"/>
    </location>
</feature>
<feature type="domain" description="PDZ" evidence="2">
    <location>
        <begin position="2497"/>
        <end position="2582"/>
    </location>
</feature>
<feature type="region of interest" description="Disordered" evidence="1">
    <location>
        <begin position="1351"/>
        <end position="1380"/>
    </location>
</feature>
<feature type="region of interest" description="Disordered" evidence="1">
    <location>
        <begin position="414"/>
        <end position="458"/>
    </location>
</feature>
<keyword evidence="4" id="KW-1185">Reference proteome</keyword>
<dbReference type="Pfam" id="PF17820">
    <property type="entry name" value="PDZ_6"/>
    <property type="match status" value="1"/>
</dbReference>
<feature type="region of interest" description="Disordered" evidence="1">
    <location>
        <begin position="655"/>
        <end position="699"/>
    </location>
</feature>
<proteinExistence type="predicted"/>
<dbReference type="PANTHER" id="PTHR11324">
    <property type="entry name" value="IL16-RELATED"/>
    <property type="match status" value="1"/>
</dbReference>
<feature type="compositionally biased region" description="Low complexity" evidence="1">
    <location>
        <begin position="1672"/>
        <end position="1683"/>
    </location>
</feature>
<feature type="compositionally biased region" description="Basic and acidic residues" evidence="1">
    <location>
        <begin position="1843"/>
        <end position="1853"/>
    </location>
</feature>
<dbReference type="Proteomes" id="UP000812440">
    <property type="component" value="Chromosome 1"/>
</dbReference>
<feature type="compositionally biased region" description="Polar residues" evidence="1">
    <location>
        <begin position="204"/>
        <end position="215"/>
    </location>
</feature>
<feature type="compositionally biased region" description="Polar residues" evidence="1">
    <location>
        <begin position="1865"/>
        <end position="1878"/>
    </location>
</feature>
<dbReference type="CDD" id="cd06758">
    <property type="entry name" value="PDZ2_PDZD2-like"/>
    <property type="match status" value="1"/>
</dbReference>
<feature type="domain" description="PDZ" evidence="2">
    <location>
        <begin position="2370"/>
        <end position="2442"/>
    </location>
</feature>
<feature type="domain" description="PDZ" evidence="2">
    <location>
        <begin position="708"/>
        <end position="782"/>
    </location>
</feature>
<dbReference type="SMART" id="SM00228">
    <property type="entry name" value="PDZ"/>
    <property type="match status" value="7"/>
</dbReference>
<protein>
    <recommendedName>
        <fullName evidence="2">PDZ domain-containing protein</fullName>
    </recommendedName>
</protein>
<feature type="compositionally biased region" description="Basic and acidic residues" evidence="1">
    <location>
        <begin position="2454"/>
        <end position="2463"/>
    </location>
</feature>
<feature type="compositionally biased region" description="Low complexity" evidence="1">
    <location>
        <begin position="1730"/>
        <end position="1740"/>
    </location>
</feature>
<feature type="region of interest" description="Disordered" evidence="1">
    <location>
        <begin position="1841"/>
        <end position="1878"/>
    </location>
</feature>
<dbReference type="Gene3D" id="2.30.42.10">
    <property type="match status" value="7"/>
</dbReference>
<dbReference type="InterPro" id="IPR001478">
    <property type="entry name" value="PDZ"/>
</dbReference>
<dbReference type="PROSITE" id="PS50106">
    <property type="entry name" value="PDZ"/>
    <property type="match status" value="6"/>
</dbReference>
<feature type="domain" description="PDZ" evidence="2">
    <location>
        <begin position="310"/>
        <end position="395"/>
    </location>
</feature>
<dbReference type="CDD" id="cd06761">
    <property type="entry name" value="PDZ5_PDZD2-like"/>
    <property type="match status" value="1"/>
</dbReference>
<evidence type="ECO:0000313" key="4">
    <source>
        <dbReference type="Proteomes" id="UP000812440"/>
    </source>
</evidence>
<feature type="compositionally biased region" description="Polar residues" evidence="1">
    <location>
        <begin position="1260"/>
        <end position="1269"/>
    </location>
</feature>
<feature type="compositionally biased region" description="Basic and acidic residues" evidence="1">
    <location>
        <begin position="1689"/>
        <end position="1699"/>
    </location>
</feature>
<dbReference type="InterPro" id="IPR036034">
    <property type="entry name" value="PDZ_sf"/>
</dbReference>
<feature type="domain" description="PDZ" evidence="2">
    <location>
        <begin position="566"/>
        <end position="652"/>
    </location>
</feature>
<feature type="region of interest" description="Disordered" evidence="1">
    <location>
        <begin position="1258"/>
        <end position="1285"/>
    </location>
</feature>
<dbReference type="CDD" id="cd06759">
    <property type="entry name" value="PDZ3_PDZD2-PDZ1_hPro-IL-16-like"/>
    <property type="match status" value="1"/>
</dbReference>
<feature type="compositionally biased region" description="Polar residues" evidence="1">
    <location>
        <begin position="894"/>
        <end position="903"/>
    </location>
</feature>
<dbReference type="SUPFAM" id="SSF50156">
    <property type="entry name" value="PDZ domain-like"/>
    <property type="match status" value="7"/>
</dbReference>
<dbReference type="EMBL" id="JAACNH010000001">
    <property type="protein sequence ID" value="KAG8456801.1"/>
    <property type="molecule type" value="Genomic_DNA"/>
</dbReference>
<dbReference type="PANTHER" id="PTHR11324:SF16">
    <property type="entry name" value="PDZ DOMAIN-CONTAINING PROTEIN 2"/>
    <property type="match status" value="1"/>
</dbReference>
<dbReference type="OrthoDB" id="42382at2759"/>
<feature type="compositionally biased region" description="Polar residues" evidence="1">
    <location>
        <begin position="1351"/>
        <end position="1360"/>
    </location>
</feature>
<feature type="compositionally biased region" description="Polar residues" evidence="1">
    <location>
        <begin position="1701"/>
        <end position="1711"/>
    </location>
</feature>
<accession>A0A8T2KQE9</accession>
<feature type="region of interest" description="Disordered" evidence="1">
    <location>
        <begin position="869"/>
        <end position="912"/>
    </location>
</feature>
<comment type="caution">
    <text evidence="3">The sequence shown here is derived from an EMBL/GenBank/DDBJ whole genome shotgun (WGS) entry which is preliminary data.</text>
</comment>
<feature type="region of interest" description="Disordered" evidence="1">
    <location>
        <begin position="184"/>
        <end position="304"/>
    </location>
</feature>
<dbReference type="CDD" id="cd06763">
    <property type="entry name" value="PDZ7_PDZD2-PDZ4_hPro-IL-16-like"/>
    <property type="match status" value="1"/>
</dbReference>